<name>A0A8S3YBV9_PARAO</name>
<reference evidence="1" key="1">
    <citation type="submission" date="2021-04" db="EMBL/GenBank/DDBJ databases">
        <authorList>
            <person name="Tunstrom K."/>
        </authorList>
    </citation>
    <scope>NUCLEOTIDE SEQUENCE</scope>
</reference>
<sequence length="290" mass="33451">MITTKIVYCICERLLKLCGCHQTADQDFRIRNRPFYKNFLAYKLKKNKPPDPTTPEEISAVHATTLPMVEWRDPVEEDVERSLESLSRITGSSIGGSIPAVDIHKAFILDHQSLPDDKQKHLKQLRNEINQRREAMDKIYDEEDPMVLSGLLLEWLDGLKQPVLNREDLSLIVARANNTEHCMMALQMEDILLIEYLLRFIIRLRPLAANKKIDIIKRLLASLTHQTILIGGTCLPSGRDFPRLRDGTCSQVINFLLRMIVEIQKDILKPGRDDTDVVIPPRRLRIKAWK</sequence>
<keyword evidence="2" id="KW-1185">Reference proteome</keyword>
<accession>A0A8S3YBV9</accession>
<dbReference type="OrthoDB" id="542013at2759"/>
<comment type="caution">
    <text evidence="1">The sequence shown here is derived from an EMBL/GenBank/DDBJ whole genome shotgun (WGS) entry which is preliminary data.</text>
</comment>
<evidence type="ECO:0000313" key="1">
    <source>
        <dbReference type="EMBL" id="CAG5055298.1"/>
    </source>
</evidence>
<dbReference type="Proteomes" id="UP000691718">
    <property type="component" value="Unassembled WGS sequence"/>
</dbReference>
<organism evidence="1 2">
    <name type="scientific">Parnassius apollo</name>
    <name type="common">Apollo butterfly</name>
    <name type="synonym">Papilio apollo</name>
    <dbReference type="NCBI Taxonomy" id="110799"/>
    <lineage>
        <taxon>Eukaryota</taxon>
        <taxon>Metazoa</taxon>
        <taxon>Ecdysozoa</taxon>
        <taxon>Arthropoda</taxon>
        <taxon>Hexapoda</taxon>
        <taxon>Insecta</taxon>
        <taxon>Pterygota</taxon>
        <taxon>Neoptera</taxon>
        <taxon>Endopterygota</taxon>
        <taxon>Lepidoptera</taxon>
        <taxon>Glossata</taxon>
        <taxon>Ditrysia</taxon>
        <taxon>Papilionoidea</taxon>
        <taxon>Papilionidae</taxon>
        <taxon>Parnassiinae</taxon>
        <taxon>Parnassini</taxon>
        <taxon>Parnassius</taxon>
        <taxon>Parnassius</taxon>
    </lineage>
</organism>
<dbReference type="EMBL" id="CAJQZP010001576">
    <property type="protein sequence ID" value="CAG5055298.1"/>
    <property type="molecule type" value="Genomic_DNA"/>
</dbReference>
<proteinExistence type="predicted"/>
<evidence type="ECO:0000313" key="2">
    <source>
        <dbReference type="Proteomes" id="UP000691718"/>
    </source>
</evidence>
<dbReference type="AlphaFoldDB" id="A0A8S3YBV9"/>
<gene>
    <name evidence="1" type="ORF">PAPOLLO_LOCUS26254</name>
</gene>
<protein>
    <submittedName>
        <fullName evidence="1">(apollo) hypothetical protein</fullName>
    </submittedName>
</protein>